<name>A0ABV6YXR0_UNCC1</name>
<keyword evidence="4" id="KW-1185">Reference proteome</keyword>
<evidence type="ECO:0000313" key="3">
    <source>
        <dbReference type="EMBL" id="MFC1850964.1"/>
    </source>
</evidence>
<gene>
    <name evidence="3" type="ORF">ACFL27_12290</name>
</gene>
<comment type="caution">
    <text evidence="3">The sequence shown here is derived from an EMBL/GenBank/DDBJ whole genome shotgun (WGS) entry which is preliminary data.</text>
</comment>
<organism evidence="3 4">
    <name type="scientific">candidate division CSSED10-310 bacterium</name>
    <dbReference type="NCBI Taxonomy" id="2855610"/>
    <lineage>
        <taxon>Bacteria</taxon>
        <taxon>Bacteria division CSSED10-310</taxon>
    </lineage>
</organism>
<feature type="domain" description="Restriction system protein Mrr-like N-terminal" evidence="2">
    <location>
        <begin position="102"/>
        <end position="188"/>
    </location>
</feature>
<dbReference type="EMBL" id="JBHPBY010000138">
    <property type="protein sequence ID" value="MFC1850964.1"/>
    <property type="molecule type" value="Genomic_DNA"/>
</dbReference>
<dbReference type="Pfam" id="PF14338">
    <property type="entry name" value="Mrr_N"/>
    <property type="match status" value="1"/>
</dbReference>
<feature type="region of interest" description="Disordered" evidence="1">
    <location>
        <begin position="73"/>
        <end position="97"/>
    </location>
</feature>
<proteinExistence type="predicted"/>
<reference evidence="3 4" key="1">
    <citation type="submission" date="2024-09" db="EMBL/GenBank/DDBJ databases">
        <title>Laminarin stimulates single cell rates of sulfate reduction while oxygen inhibits transcriptomic activity in coastal marine sediment.</title>
        <authorList>
            <person name="Lindsay M."/>
            <person name="Orcutt B."/>
            <person name="Emerson D."/>
            <person name="Stepanauskas R."/>
            <person name="D'Angelo T."/>
        </authorList>
    </citation>
    <scope>NUCLEOTIDE SEQUENCE [LARGE SCALE GENOMIC DNA]</scope>
    <source>
        <strain evidence="3">SAG AM-311-K15</strain>
    </source>
</reference>
<evidence type="ECO:0000259" key="2">
    <source>
        <dbReference type="Pfam" id="PF14338"/>
    </source>
</evidence>
<evidence type="ECO:0000256" key="1">
    <source>
        <dbReference type="SAM" id="MobiDB-lite"/>
    </source>
</evidence>
<feature type="compositionally biased region" description="Basic and acidic residues" evidence="1">
    <location>
        <begin position="75"/>
        <end position="87"/>
    </location>
</feature>
<dbReference type="InterPro" id="IPR025745">
    <property type="entry name" value="Mrr-like_N_dom"/>
</dbReference>
<protein>
    <submittedName>
        <fullName evidence="3">Winged helix-turn-helix domain-containing protein</fullName>
    </submittedName>
</protein>
<dbReference type="Proteomes" id="UP001594351">
    <property type="component" value="Unassembled WGS sequence"/>
</dbReference>
<sequence length="192" mass="22215">MKPHRPKNVVTAFEILLEEIEAEIDFTNNVGARAFAERDYDRARQALDQAAQISTFRDKLVALRQDWDQIISQSPEKEQAETEESRRNLGRLKHGQRTPENEYYSPILRVLVRKGGSGQTSEVLEEVRQEMADILGDVDYEHLASGPNYPRWKNASQWARNSLVRMGLLKDDSPRGVWEISEKGRQYIKMNE</sequence>
<evidence type="ECO:0000313" key="4">
    <source>
        <dbReference type="Proteomes" id="UP001594351"/>
    </source>
</evidence>
<accession>A0ABV6YXR0</accession>